<feature type="region of interest" description="Disordered" evidence="1">
    <location>
        <begin position="227"/>
        <end position="273"/>
    </location>
</feature>
<dbReference type="STRING" id="649638.Trad_1549"/>
<keyword evidence="2" id="KW-0732">Signal</keyword>
<dbReference type="Proteomes" id="UP000000379">
    <property type="component" value="Chromosome"/>
</dbReference>
<protein>
    <recommendedName>
        <fullName evidence="5">Dockerin domain-containing protein</fullName>
    </recommendedName>
</protein>
<proteinExistence type="predicted"/>
<reference evidence="4" key="1">
    <citation type="submission" date="2010-05" db="EMBL/GenBank/DDBJ databases">
        <title>The complete genome of Truepera radiovictris DSM 17093.</title>
        <authorList>
            <consortium name="US DOE Joint Genome Institute (JGI-PGF)"/>
            <person name="Lucas S."/>
            <person name="Copeland A."/>
            <person name="Lapidus A."/>
            <person name="Glavina del Rio T."/>
            <person name="Dalin E."/>
            <person name="Tice H."/>
            <person name="Bruce D."/>
            <person name="Goodwin L."/>
            <person name="Pitluck S."/>
            <person name="Kyrpides N."/>
            <person name="Mavromatis K."/>
            <person name="Ovchinnikova G."/>
            <person name="Munk A.C."/>
            <person name="Detter J.C."/>
            <person name="Han C."/>
            <person name="Tapia R."/>
            <person name="Land M."/>
            <person name="Hauser L."/>
            <person name="Markowitz V."/>
            <person name="Cheng J.-F."/>
            <person name="Hugenholtz P."/>
            <person name="Woyke T."/>
            <person name="Wu D."/>
            <person name="Tindall B."/>
            <person name="Pomrenke H.G."/>
            <person name="Brambilla E."/>
            <person name="Klenk H.-P."/>
            <person name="Eisen J.A."/>
        </authorList>
    </citation>
    <scope>NUCLEOTIDE SEQUENCE [LARGE SCALE GENOMIC DNA]</scope>
    <source>
        <strain evidence="4">DSM 17093 / CIP 108686 / LMG 22925 / RQ-24</strain>
    </source>
</reference>
<dbReference type="HOGENOM" id="CLU_1019204_0_0_0"/>
<dbReference type="EMBL" id="CP002049">
    <property type="protein sequence ID" value="ADI14668.1"/>
    <property type="molecule type" value="Genomic_DNA"/>
</dbReference>
<accession>D7CXR6</accession>
<dbReference type="GO" id="GO:0008237">
    <property type="term" value="F:metallopeptidase activity"/>
    <property type="evidence" value="ECO:0007669"/>
    <property type="project" value="InterPro"/>
</dbReference>
<dbReference type="RefSeq" id="WP_013178036.1">
    <property type="nucleotide sequence ID" value="NC_014221.1"/>
</dbReference>
<dbReference type="SUPFAM" id="SSF55486">
    <property type="entry name" value="Metalloproteases ('zincins'), catalytic domain"/>
    <property type="match status" value="1"/>
</dbReference>
<sequence>MRRLWGALAASTLIVGGAAFAVDYRLNAEGGPGDLGERVARAFERWAAVEGGEVRFNEDPAAPAVIRYGDGTRFGPDTLSLTVQRTPETETRVLLNPTAPDERALLHEVGLLLGLAPAPLTQSVMNPLLGPGAGAELTPADEAALRARVAFAPEDINQDGVVDFYDLAALAAAYGSRGVNLPEDITGDGVVDGADLERLRAAYVFGAPAEVPPEAAVEGDPEAMTGGAMTGGAMTGGALTGEEGRADVAGGGEADADAPDDLDGADDAAEGGL</sequence>
<dbReference type="InterPro" id="IPR036439">
    <property type="entry name" value="Dockerin_dom_sf"/>
</dbReference>
<keyword evidence="4" id="KW-1185">Reference proteome</keyword>
<evidence type="ECO:0000313" key="4">
    <source>
        <dbReference type="Proteomes" id="UP000000379"/>
    </source>
</evidence>
<evidence type="ECO:0008006" key="5">
    <source>
        <dbReference type="Google" id="ProtNLM"/>
    </source>
</evidence>
<name>D7CXR6_TRURR</name>
<evidence type="ECO:0000256" key="1">
    <source>
        <dbReference type="SAM" id="MobiDB-lite"/>
    </source>
</evidence>
<feature type="chain" id="PRO_5003094380" description="Dockerin domain-containing protein" evidence="2">
    <location>
        <begin position="22"/>
        <end position="273"/>
    </location>
</feature>
<dbReference type="SUPFAM" id="SSF63446">
    <property type="entry name" value="Type I dockerin domain"/>
    <property type="match status" value="1"/>
</dbReference>
<dbReference type="Gene3D" id="3.40.390.10">
    <property type="entry name" value="Collagenase (Catalytic Domain)"/>
    <property type="match status" value="1"/>
</dbReference>
<reference evidence="3 4" key="2">
    <citation type="journal article" date="2011" name="Stand. Genomic Sci.">
        <title>Complete genome sequence of Truepera radiovictrix type strain (RQ-24).</title>
        <authorList>
            <person name="Ivanova N."/>
            <person name="Rohde C."/>
            <person name="Munk C."/>
            <person name="Nolan M."/>
            <person name="Lucas S."/>
            <person name="Del Rio T.G."/>
            <person name="Tice H."/>
            <person name="Deshpande S."/>
            <person name="Cheng J.F."/>
            <person name="Tapia R."/>
            <person name="Han C."/>
            <person name="Goodwin L."/>
            <person name="Pitluck S."/>
            <person name="Liolios K."/>
            <person name="Mavromatis K."/>
            <person name="Mikhailova N."/>
            <person name="Pati A."/>
            <person name="Chen A."/>
            <person name="Palaniappan K."/>
            <person name="Land M."/>
            <person name="Hauser L."/>
            <person name="Chang Y.J."/>
            <person name="Jeffries C.D."/>
            <person name="Brambilla E."/>
            <person name="Rohde M."/>
            <person name="Goker M."/>
            <person name="Tindall B.J."/>
            <person name="Woyke T."/>
            <person name="Bristow J."/>
            <person name="Eisen J.A."/>
            <person name="Markowitz V."/>
            <person name="Hugenholtz P."/>
            <person name="Kyrpides N.C."/>
            <person name="Klenk H.P."/>
            <person name="Lapidus A."/>
        </authorList>
    </citation>
    <scope>NUCLEOTIDE SEQUENCE [LARGE SCALE GENOMIC DNA]</scope>
    <source>
        <strain evidence="4">DSM 17093 / CIP 108686 / LMG 22925 / RQ-24</strain>
    </source>
</reference>
<gene>
    <name evidence="3" type="ordered locus">Trad_1549</name>
</gene>
<dbReference type="InterPro" id="IPR024079">
    <property type="entry name" value="MetalloPept_cat_dom_sf"/>
</dbReference>
<feature type="compositionally biased region" description="Gly residues" evidence="1">
    <location>
        <begin position="228"/>
        <end position="239"/>
    </location>
</feature>
<organism evidence="3 4">
    <name type="scientific">Truepera radiovictrix (strain DSM 17093 / CIP 108686 / LMG 22925 / RQ-24)</name>
    <dbReference type="NCBI Taxonomy" id="649638"/>
    <lineage>
        <taxon>Bacteria</taxon>
        <taxon>Thermotogati</taxon>
        <taxon>Deinococcota</taxon>
        <taxon>Deinococci</taxon>
        <taxon>Trueperales</taxon>
        <taxon>Trueperaceae</taxon>
        <taxon>Truepera</taxon>
    </lineage>
</organism>
<evidence type="ECO:0000256" key="2">
    <source>
        <dbReference type="SAM" id="SignalP"/>
    </source>
</evidence>
<evidence type="ECO:0000313" key="3">
    <source>
        <dbReference type="EMBL" id="ADI14668.1"/>
    </source>
</evidence>
<dbReference type="Gene3D" id="1.10.1330.10">
    <property type="entry name" value="Dockerin domain"/>
    <property type="match status" value="1"/>
</dbReference>
<dbReference type="InterPro" id="IPR018247">
    <property type="entry name" value="EF_Hand_1_Ca_BS"/>
</dbReference>
<dbReference type="GO" id="GO:0000272">
    <property type="term" value="P:polysaccharide catabolic process"/>
    <property type="evidence" value="ECO:0007669"/>
    <property type="project" value="InterPro"/>
</dbReference>
<dbReference type="PROSITE" id="PS00018">
    <property type="entry name" value="EF_HAND_1"/>
    <property type="match status" value="1"/>
</dbReference>
<dbReference type="KEGG" id="tra:Trad_1549"/>
<feature type="signal peptide" evidence="2">
    <location>
        <begin position="1"/>
        <end position="21"/>
    </location>
</feature>
<dbReference type="AlphaFoldDB" id="D7CXR6"/>
<feature type="compositionally biased region" description="Acidic residues" evidence="1">
    <location>
        <begin position="254"/>
        <end position="273"/>
    </location>
</feature>